<feature type="transmembrane region" description="Helical" evidence="1">
    <location>
        <begin position="56"/>
        <end position="76"/>
    </location>
</feature>
<keyword evidence="3" id="KW-1185">Reference proteome</keyword>
<evidence type="ECO:0000313" key="2">
    <source>
        <dbReference type="EMBL" id="MCR6097313.1"/>
    </source>
</evidence>
<dbReference type="RefSeq" id="WP_257821713.1">
    <property type="nucleotide sequence ID" value="NZ_JABXYM010000001.1"/>
</dbReference>
<feature type="transmembrane region" description="Helical" evidence="1">
    <location>
        <begin position="91"/>
        <end position="114"/>
    </location>
</feature>
<evidence type="ECO:0000313" key="3">
    <source>
        <dbReference type="Proteomes" id="UP001057753"/>
    </source>
</evidence>
<protein>
    <submittedName>
        <fullName evidence="2">Uncharacterized protein</fullName>
    </submittedName>
</protein>
<keyword evidence="1" id="KW-0812">Transmembrane</keyword>
<sequence>MRFLWLIFTLIPAPFLFHFYEYGQHVRQVEASFLFLGALLHVVITGVLAGHIKYRYIILINIITGILSLFLAIYLIPDDGDWFKPLGRDLTIIFTAIVFLIGQLLVSFVSKAFFARKGD</sequence>
<feature type="transmembrane region" description="Helical" evidence="1">
    <location>
        <begin position="29"/>
        <end position="49"/>
    </location>
</feature>
<keyword evidence="1" id="KW-0472">Membrane</keyword>
<proteinExistence type="predicted"/>
<comment type="caution">
    <text evidence="2">The sequence shown here is derived from an EMBL/GenBank/DDBJ whole genome shotgun (WGS) entry which is preliminary data.</text>
</comment>
<name>A0A9Q4B2P9_SALAG</name>
<keyword evidence="1" id="KW-1133">Transmembrane helix</keyword>
<dbReference type="EMBL" id="JABXYM010000001">
    <property type="protein sequence ID" value="MCR6097313.1"/>
    <property type="molecule type" value="Genomic_DNA"/>
</dbReference>
<organism evidence="2 3">
    <name type="scientific">Salipaludibacillus agaradhaerens</name>
    <name type="common">Bacillus agaradhaerens</name>
    <dbReference type="NCBI Taxonomy" id="76935"/>
    <lineage>
        <taxon>Bacteria</taxon>
        <taxon>Bacillati</taxon>
        <taxon>Bacillota</taxon>
        <taxon>Bacilli</taxon>
        <taxon>Bacillales</taxon>
        <taxon>Bacillaceae</taxon>
    </lineage>
</organism>
<dbReference type="Proteomes" id="UP001057753">
    <property type="component" value="Unassembled WGS sequence"/>
</dbReference>
<accession>A0A9Q4B2P9</accession>
<evidence type="ECO:0000256" key="1">
    <source>
        <dbReference type="SAM" id="Phobius"/>
    </source>
</evidence>
<reference evidence="2" key="1">
    <citation type="submission" date="2020-06" db="EMBL/GenBank/DDBJ databases">
        <title>Insight into the genomes of haloalkaliphilic bacilli from Kenyan soda lakes.</title>
        <authorList>
            <person name="Mwirichia R."/>
            <person name="Villamizar G.C."/>
            <person name="Poehlein A."/>
            <person name="Mugweru J."/>
            <person name="Kipnyargis A."/>
            <person name="Kiplimo D."/>
            <person name="Orwa P."/>
            <person name="Daniel R."/>
        </authorList>
    </citation>
    <scope>NUCLEOTIDE SEQUENCE</scope>
    <source>
        <strain evidence="2">B1096_S55</strain>
    </source>
</reference>
<gene>
    <name evidence="2" type="ORF">HXA33_12230</name>
</gene>
<dbReference type="AlphaFoldDB" id="A0A9Q4B2P9"/>